<name>A0A4C1Y100_EUMVA</name>
<reference evidence="2 3" key="1">
    <citation type="journal article" date="2019" name="Commun. Biol.">
        <title>The bagworm genome reveals a unique fibroin gene that provides high tensile strength.</title>
        <authorList>
            <person name="Kono N."/>
            <person name="Nakamura H."/>
            <person name="Ohtoshi R."/>
            <person name="Tomita M."/>
            <person name="Numata K."/>
            <person name="Arakawa K."/>
        </authorList>
    </citation>
    <scope>NUCLEOTIDE SEQUENCE [LARGE SCALE GENOMIC DNA]</scope>
</reference>
<proteinExistence type="predicted"/>
<dbReference type="AlphaFoldDB" id="A0A4C1Y100"/>
<comment type="caution">
    <text evidence="2">The sequence shown here is derived from an EMBL/GenBank/DDBJ whole genome shotgun (WGS) entry which is preliminary data.</text>
</comment>
<evidence type="ECO:0000313" key="3">
    <source>
        <dbReference type="Proteomes" id="UP000299102"/>
    </source>
</evidence>
<sequence length="111" mass="12252">MCGGDIKKSCCNRIFLEKKIREYLRSSQDRSSGRSGEQKDKSNELGLKCGIVQRVGVPLFRMKRSSSSIMSTKNPASGIDTTTTAKGMIAVKVTEHNIRSYKGGEDSFQLT</sequence>
<protein>
    <submittedName>
        <fullName evidence="2">Uncharacterized protein</fullName>
    </submittedName>
</protein>
<keyword evidence="3" id="KW-1185">Reference proteome</keyword>
<gene>
    <name evidence="2" type="ORF">EVAR_50374_1</name>
</gene>
<dbReference type="Proteomes" id="UP000299102">
    <property type="component" value="Unassembled WGS sequence"/>
</dbReference>
<evidence type="ECO:0000256" key="1">
    <source>
        <dbReference type="SAM" id="MobiDB-lite"/>
    </source>
</evidence>
<feature type="compositionally biased region" description="Basic and acidic residues" evidence="1">
    <location>
        <begin position="25"/>
        <end position="43"/>
    </location>
</feature>
<accession>A0A4C1Y100</accession>
<evidence type="ECO:0000313" key="2">
    <source>
        <dbReference type="EMBL" id="GBP68229.1"/>
    </source>
</evidence>
<feature type="region of interest" description="Disordered" evidence="1">
    <location>
        <begin position="25"/>
        <end position="45"/>
    </location>
</feature>
<organism evidence="2 3">
    <name type="scientific">Eumeta variegata</name>
    <name type="common">Bagworm moth</name>
    <name type="synonym">Eumeta japonica</name>
    <dbReference type="NCBI Taxonomy" id="151549"/>
    <lineage>
        <taxon>Eukaryota</taxon>
        <taxon>Metazoa</taxon>
        <taxon>Ecdysozoa</taxon>
        <taxon>Arthropoda</taxon>
        <taxon>Hexapoda</taxon>
        <taxon>Insecta</taxon>
        <taxon>Pterygota</taxon>
        <taxon>Neoptera</taxon>
        <taxon>Endopterygota</taxon>
        <taxon>Lepidoptera</taxon>
        <taxon>Glossata</taxon>
        <taxon>Ditrysia</taxon>
        <taxon>Tineoidea</taxon>
        <taxon>Psychidae</taxon>
        <taxon>Oiketicinae</taxon>
        <taxon>Eumeta</taxon>
    </lineage>
</organism>
<dbReference type="EMBL" id="BGZK01001004">
    <property type="protein sequence ID" value="GBP68229.1"/>
    <property type="molecule type" value="Genomic_DNA"/>
</dbReference>